<dbReference type="GO" id="GO:0003677">
    <property type="term" value="F:DNA binding"/>
    <property type="evidence" value="ECO:0007669"/>
    <property type="project" value="UniProtKB-KW"/>
</dbReference>
<dbReference type="GO" id="GO:0003700">
    <property type="term" value="F:DNA-binding transcription factor activity"/>
    <property type="evidence" value="ECO:0007669"/>
    <property type="project" value="InterPro"/>
</dbReference>
<dbReference type="PANTHER" id="PTHR30204">
    <property type="entry name" value="REDOX-CYCLING DRUG-SENSING TRANSCRIPTIONAL ACTIVATOR SOXR"/>
    <property type="match status" value="1"/>
</dbReference>
<evidence type="ECO:0000313" key="4">
    <source>
        <dbReference type="EMBL" id="SEB82516.1"/>
    </source>
</evidence>
<evidence type="ECO:0000259" key="3">
    <source>
        <dbReference type="PROSITE" id="PS50937"/>
    </source>
</evidence>
<sequence>MVARTEELASIVRSRGPLPSAAEILAGPAQEGPLTVAELAELVGVSGHTLRYYERVGLVTVDRDGAGHRRYGPQAIARVIFLTRLRLSGMPIADITEYVHLVDGGDATVPARLALLKAHRARTAAQIEELQYSLAVIDYKIATYGGALGDCTAPGGPGGAPGTVSPDKLDPED</sequence>
<dbReference type="SUPFAM" id="SSF46955">
    <property type="entry name" value="Putative DNA-binding domain"/>
    <property type="match status" value="1"/>
</dbReference>
<dbReference type="PANTHER" id="PTHR30204:SF98">
    <property type="entry name" value="HTH-TYPE TRANSCRIPTIONAL REGULATOR ADHR"/>
    <property type="match status" value="1"/>
</dbReference>
<gene>
    <name evidence="4" type="ORF">SAMN04489793_0869</name>
</gene>
<feature type="region of interest" description="Disordered" evidence="2">
    <location>
        <begin position="154"/>
        <end position="173"/>
    </location>
</feature>
<keyword evidence="1 4" id="KW-0238">DNA-binding</keyword>
<dbReference type="InterPro" id="IPR047057">
    <property type="entry name" value="MerR_fam"/>
</dbReference>
<accession>A0A1H4MHI3</accession>
<evidence type="ECO:0000256" key="2">
    <source>
        <dbReference type="SAM" id="MobiDB-lite"/>
    </source>
</evidence>
<dbReference type="InterPro" id="IPR000551">
    <property type="entry name" value="MerR-type_HTH_dom"/>
</dbReference>
<dbReference type="Gene3D" id="1.10.1660.10">
    <property type="match status" value="1"/>
</dbReference>
<dbReference type="AlphaFoldDB" id="A0A1H4MHI3"/>
<dbReference type="EMBL" id="FNSA01000003">
    <property type="protein sequence ID" value="SEB82516.1"/>
    <property type="molecule type" value="Genomic_DNA"/>
</dbReference>
<dbReference type="InterPro" id="IPR009061">
    <property type="entry name" value="DNA-bd_dom_put_sf"/>
</dbReference>
<keyword evidence="5" id="KW-1185">Reference proteome</keyword>
<dbReference type="Proteomes" id="UP000182241">
    <property type="component" value="Unassembled WGS sequence"/>
</dbReference>
<dbReference type="PRINTS" id="PR00040">
    <property type="entry name" value="HTHMERR"/>
</dbReference>
<dbReference type="PROSITE" id="PS00552">
    <property type="entry name" value="HTH_MERR_1"/>
    <property type="match status" value="1"/>
</dbReference>
<dbReference type="OrthoDB" id="9802944at2"/>
<dbReference type="SMART" id="SM00422">
    <property type="entry name" value="HTH_MERR"/>
    <property type="match status" value="1"/>
</dbReference>
<organism evidence="4 5">
    <name type="scientific">Tsukamurella tyrosinosolvens</name>
    <dbReference type="NCBI Taxonomy" id="57704"/>
    <lineage>
        <taxon>Bacteria</taxon>
        <taxon>Bacillati</taxon>
        <taxon>Actinomycetota</taxon>
        <taxon>Actinomycetes</taxon>
        <taxon>Mycobacteriales</taxon>
        <taxon>Tsukamurellaceae</taxon>
        <taxon>Tsukamurella</taxon>
    </lineage>
</organism>
<dbReference type="Pfam" id="PF13411">
    <property type="entry name" value="MerR_1"/>
    <property type="match status" value="1"/>
</dbReference>
<feature type="domain" description="HTH merR-type" evidence="3">
    <location>
        <begin position="33"/>
        <end position="101"/>
    </location>
</feature>
<evidence type="ECO:0000313" key="5">
    <source>
        <dbReference type="Proteomes" id="UP000182241"/>
    </source>
</evidence>
<proteinExistence type="predicted"/>
<dbReference type="PROSITE" id="PS50937">
    <property type="entry name" value="HTH_MERR_2"/>
    <property type="match status" value="1"/>
</dbReference>
<evidence type="ECO:0000256" key="1">
    <source>
        <dbReference type="ARBA" id="ARBA00023125"/>
    </source>
</evidence>
<protein>
    <submittedName>
        <fullName evidence="4">DNA-binding transcriptional regulator, MerR family</fullName>
    </submittedName>
</protein>
<dbReference type="CDD" id="cd01109">
    <property type="entry name" value="HTH_YyaN"/>
    <property type="match status" value="1"/>
</dbReference>
<dbReference type="STRING" id="57704.SAMN04489793_0869"/>
<reference evidence="5" key="1">
    <citation type="submission" date="2016-10" db="EMBL/GenBank/DDBJ databases">
        <authorList>
            <person name="Varghese N."/>
            <person name="Submissions S."/>
        </authorList>
    </citation>
    <scope>NUCLEOTIDE SEQUENCE [LARGE SCALE GENOMIC DNA]</scope>
    <source>
        <strain evidence="5">DSM 44234</strain>
    </source>
</reference>
<name>A0A1H4MHI3_TSUTY</name>
<dbReference type="RefSeq" id="WP_068740770.1">
    <property type="nucleotide sequence ID" value="NZ_FNSA01000003.1"/>
</dbReference>